<evidence type="ECO:0000259" key="4">
    <source>
        <dbReference type="Pfam" id="PF13460"/>
    </source>
</evidence>
<dbReference type="Gene3D" id="3.40.50.720">
    <property type="entry name" value="NAD(P)-binding Rossmann-like Domain"/>
    <property type="match status" value="1"/>
</dbReference>
<dbReference type="InterPro" id="IPR016040">
    <property type="entry name" value="NAD(P)-bd_dom"/>
</dbReference>
<dbReference type="InterPro" id="IPR036291">
    <property type="entry name" value="NAD(P)-bd_dom_sf"/>
</dbReference>
<dbReference type="GO" id="GO:0016491">
    <property type="term" value="F:oxidoreductase activity"/>
    <property type="evidence" value="ECO:0007669"/>
    <property type="project" value="UniProtKB-KW"/>
</dbReference>
<reference evidence="6" key="1">
    <citation type="journal article" date="2017" name="Nat. Microbiol.">
        <title>Global analysis of biosynthetic gene clusters reveals vast potential of secondary metabolite production in Penicillium species.</title>
        <authorList>
            <person name="Nielsen J.C."/>
            <person name="Grijseels S."/>
            <person name="Prigent S."/>
            <person name="Ji B."/>
            <person name="Dainat J."/>
            <person name="Nielsen K.F."/>
            <person name="Frisvad J.C."/>
            <person name="Workman M."/>
            <person name="Nielsen J."/>
        </authorList>
    </citation>
    <scope>NUCLEOTIDE SEQUENCE [LARGE SCALE GENOMIC DNA]</scope>
    <source>
        <strain evidence="6">IBT 14082</strain>
    </source>
</reference>
<sequence length="85" mass="9163">MSRKGLLGSAVLEQLAKAQFTTTVLTRSQSPLKDIPPGVQVKEADYTSIDSLKDALRGNDVVVSTLNPAMSLSKRSLSMQASQWV</sequence>
<organism evidence="5 6">
    <name type="scientific">Penicillium flavigenum</name>
    <dbReference type="NCBI Taxonomy" id="254877"/>
    <lineage>
        <taxon>Eukaryota</taxon>
        <taxon>Fungi</taxon>
        <taxon>Dikarya</taxon>
        <taxon>Ascomycota</taxon>
        <taxon>Pezizomycotina</taxon>
        <taxon>Eurotiomycetes</taxon>
        <taxon>Eurotiomycetidae</taxon>
        <taxon>Eurotiales</taxon>
        <taxon>Aspergillaceae</taxon>
        <taxon>Penicillium</taxon>
    </lineage>
</organism>
<comment type="caution">
    <text evidence="5">The sequence shown here is derived from an EMBL/GenBank/DDBJ whole genome shotgun (WGS) entry which is preliminary data.</text>
</comment>
<dbReference type="Pfam" id="PF13460">
    <property type="entry name" value="NAD_binding_10"/>
    <property type="match status" value="1"/>
</dbReference>
<evidence type="ECO:0000313" key="6">
    <source>
        <dbReference type="Proteomes" id="UP000191342"/>
    </source>
</evidence>
<evidence type="ECO:0000256" key="3">
    <source>
        <dbReference type="ARBA" id="ARBA00023002"/>
    </source>
</evidence>
<dbReference type="SUPFAM" id="SSF51735">
    <property type="entry name" value="NAD(P)-binding Rossmann-fold domains"/>
    <property type="match status" value="1"/>
</dbReference>
<evidence type="ECO:0000256" key="2">
    <source>
        <dbReference type="ARBA" id="ARBA00022857"/>
    </source>
</evidence>
<proteinExistence type="inferred from homology"/>
<dbReference type="Proteomes" id="UP000191342">
    <property type="component" value="Unassembled WGS sequence"/>
</dbReference>
<keyword evidence="6" id="KW-1185">Reference proteome</keyword>
<protein>
    <recommendedName>
        <fullName evidence="4">NAD(P)-binding domain-containing protein</fullName>
    </recommendedName>
</protein>
<dbReference type="PANTHER" id="PTHR47706:SF1">
    <property type="entry name" value="CIPA-LIKE, PUTATIVE (AFU_ORTHOLOGUE AFUA_1G12460)-RELATED"/>
    <property type="match status" value="1"/>
</dbReference>
<dbReference type="AlphaFoldDB" id="A0A1V6S5H1"/>
<keyword evidence="2" id="KW-0521">NADP</keyword>
<dbReference type="EMBL" id="MLQL01000112">
    <property type="protein sequence ID" value="OQE09311.1"/>
    <property type="molecule type" value="Genomic_DNA"/>
</dbReference>
<keyword evidence="3" id="KW-0560">Oxidoreductase</keyword>
<gene>
    <name evidence="5" type="ORF">PENFLA_c112G06827</name>
</gene>
<dbReference type="STRING" id="254877.A0A1V6S5H1"/>
<accession>A0A1V6S5H1</accession>
<evidence type="ECO:0000256" key="1">
    <source>
        <dbReference type="ARBA" id="ARBA00005725"/>
    </source>
</evidence>
<dbReference type="InterPro" id="IPR051609">
    <property type="entry name" value="NmrA/Isoflavone_reductase-like"/>
</dbReference>
<feature type="domain" description="NAD(P)-binding" evidence="4">
    <location>
        <begin position="5"/>
        <end position="71"/>
    </location>
</feature>
<name>A0A1V6S5H1_9EURO</name>
<evidence type="ECO:0000313" key="5">
    <source>
        <dbReference type="EMBL" id="OQE09311.1"/>
    </source>
</evidence>
<dbReference type="PANTHER" id="PTHR47706">
    <property type="entry name" value="NMRA-LIKE FAMILY PROTEIN"/>
    <property type="match status" value="1"/>
</dbReference>
<dbReference type="OrthoDB" id="419598at2759"/>
<comment type="similarity">
    <text evidence="1">Belongs to the NmrA-type oxidoreductase family. Isoflavone reductase subfamily.</text>
</comment>